<dbReference type="PANTHER" id="PTHR11229">
    <property type="entry name" value="50S RIBOSOMAL PROTEIN L3"/>
    <property type="match status" value="1"/>
</dbReference>
<accession>A0A382VM72</accession>
<organism evidence="1">
    <name type="scientific">marine metagenome</name>
    <dbReference type="NCBI Taxonomy" id="408172"/>
    <lineage>
        <taxon>unclassified sequences</taxon>
        <taxon>metagenomes</taxon>
        <taxon>ecological metagenomes</taxon>
    </lineage>
</organism>
<evidence type="ECO:0008006" key="2">
    <source>
        <dbReference type="Google" id="ProtNLM"/>
    </source>
</evidence>
<proteinExistence type="predicted"/>
<name>A0A382VM72_9ZZZZ</name>
<feature type="non-terminal residue" evidence="1">
    <location>
        <position position="81"/>
    </location>
</feature>
<dbReference type="GO" id="GO:0022625">
    <property type="term" value="C:cytosolic large ribosomal subunit"/>
    <property type="evidence" value="ECO:0007669"/>
    <property type="project" value="TreeGrafter"/>
</dbReference>
<evidence type="ECO:0000313" key="1">
    <source>
        <dbReference type="EMBL" id="SVD47637.1"/>
    </source>
</evidence>
<protein>
    <recommendedName>
        <fullName evidence="2">50S ribosomal protein L3</fullName>
    </recommendedName>
</protein>
<dbReference type="EMBL" id="UINC01153102">
    <property type="protein sequence ID" value="SVD47637.1"/>
    <property type="molecule type" value="Genomic_DNA"/>
</dbReference>
<sequence>MPGLIGKKVGMTRIFTEEGIQVPVTVIEAGPCPVVDVRSEEQDGYQAVQLGFGAQTAKRATRAEIGHAVKAGLEDAPRLMR</sequence>
<dbReference type="AlphaFoldDB" id="A0A382VM72"/>
<dbReference type="PANTHER" id="PTHR11229:SF16">
    <property type="entry name" value="LARGE RIBOSOMAL SUBUNIT PROTEIN UL3C"/>
    <property type="match status" value="1"/>
</dbReference>
<reference evidence="1" key="1">
    <citation type="submission" date="2018-05" db="EMBL/GenBank/DDBJ databases">
        <authorList>
            <person name="Lanie J.A."/>
            <person name="Ng W.-L."/>
            <person name="Kazmierczak K.M."/>
            <person name="Andrzejewski T.M."/>
            <person name="Davidsen T.M."/>
            <person name="Wayne K.J."/>
            <person name="Tettelin H."/>
            <person name="Glass J.I."/>
            <person name="Rusch D."/>
            <person name="Podicherti R."/>
            <person name="Tsui H.-C.T."/>
            <person name="Winkler M.E."/>
        </authorList>
    </citation>
    <scope>NUCLEOTIDE SEQUENCE</scope>
</reference>
<dbReference type="SUPFAM" id="SSF50447">
    <property type="entry name" value="Translation proteins"/>
    <property type="match status" value="1"/>
</dbReference>
<dbReference type="GO" id="GO:0006412">
    <property type="term" value="P:translation"/>
    <property type="evidence" value="ECO:0007669"/>
    <property type="project" value="InterPro"/>
</dbReference>
<dbReference type="Gene3D" id="2.40.30.10">
    <property type="entry name" value="Translation factors"/>
    <property type="match status" value="1"/>
</dbReference>
<dbReference type="InterPro" id="IPR019927">
    <property type="entry name" value="Ribosomal_uL3_bac/org-type"/>
</dbReference>
<dbReference type="InterPro" id="IPR009000">
    <property type="entry name" value="Transl_B-barrel_sf"/>
</dbReference>
<gene>
    <name evidence="1" type="ORF">METZ01_LOCUS400491</name>
</gene>
<dbReference type="GO" id="GO:0003735">
    <property type="term" value="F:structural constituent of ribosome"/>
    <property type="evidence" value="ECO:0007669"/>
    <property type="project" value="InterPro"/>
</dbReference>